<feature type="domain" description="Cytosol aminopeptidase" evidence="9">
    <location>
        <begin position="335"/>
        <end position="342"/>
    </location>
</feature>
<dbReference type="HAMAP" id="MF_00181">
    <property type="entry name" value="Cytosol_peptidase_M17"/>
    <property type="match status" value="1"/>
</dbReference>
<dbReference type="Pfam" id="PF02789">
    <property type="entry name" value="Peptidase_M17_N"/>
    <property type="match status" value="1"/>
</dbReference>
<dbReference type="InterPro" id="IPR008283">
    <property type="entry name" value="Peptidase_M17_N"/>
</dbReference>
<feature type="binding site" evidence="8">
    <location>
        <position position="337"/>
    </location>
    <ligand>
        <name>Mn(2+)</name>
        <dbReference type="ChEBI" id="CHEBI:29035"/>
        <label>1</label>
    </ligand>
</feature>
<protein>
    <recommendedName>
        <fullName evidence="8">Probable cytosol aminopeptidase</fullName>
        <ecNumber evidence="8">3.4.11.1</ecNumber>
    </recommendedName>
    <alternativeName>
        <fullName evidence="8">Leucine aminopeptidase</fullName>
        <shortName evidence="8">LAP</shortName>
        <ecNumber evidence="8">3.4.11.10</ecNumber>
    </alternativeName>
    <alternativeName>
        <fullName evidence="8">Leucyl aminopeptidase</fullName>
    </alternativeName>
</protein>
<feature type="binding site" evidence="8">
    <location>
        <position position="339"/>
    </location>
    <ligand>
        <name>Mn(2+)</name>
        <dbReference type="ChEBI" id="CHEBI:29035"/>
        <label>1</label>
    </ligand>
</feature>
<keyword evidence="8" id="KW-0479">Metal-binding</keyword>
<dbReference type="Pfam" id="PF00883">
    <property type="entry name" value="Peptidase_M17"/>
    <property type="match status" value="1"/>
</dbReference>
<dbReference type="NCBIfam" id="NF002075">
    <property type="entry name" value="PRK00913.2-2"/>
    <property type="match status" value="1"/>
</dbReference>
<gene>
    <name evidence="8" type="primary">pepA</name>
    <name evidence="10" type="ORF">ACFQS8_01115</name>
</gene>
<accession>A0ABW2IH08</accession>
<dbReference type="PANTHER" id="PTHR11963:SF23">
    <property type="entry name" value="CYTOSOL AMINOPEPTIDASE"/>
    <property type="match status" value="1"/>
</dbReference>
<feature type="binding site" evidence="8">
    <location>
        <position position="339"/>
    </location>
    <ligand>
        <name>Mn(2+)</name>
        <dbReference type="ChEBI" id="CHEBI:29035"/>
        <label>2</label>
    </ligand>
</feature>
<comment type="caution">
    <text evidence="10">The sequence shown here is derived from an EMBL/GenBank/DDBJ whole genome shotgun (WGS) entry which is preliminary data.</text>
</comment>
<keyword evidence="5 8" id="KW-0645">Protease</keyword>
<dbReference type="NCBIfam" id="NF002073">
    <property type="entry name" value="PRK00913.1-2"/>
    <property type="match status" value="1"/>
</dbReference>
<dbReference type="Gene3D" id="3.40.630.10">
    <property type="entry name" value="Zn peptidases"/>
    <property type="match status" value="1"/>
</dbReference>
<dbReference type="InterPro" id="IPR000819">
    <property type="entry name" value="Peptidase_M17_C"/>
</dbReference>
<evidence type="ECO:0000256" key="1">
    <source>
        <dbReference type="ARBA" id="ARBA00000135"/>
    </source>
</evidence>
<feature type="binding site" evidence="8">
    <location>
        <position position="255"/>
    </location>
    <ligand>
        <name>Mn(2+)</name>
        <dbReference type="ChEBI" id="CHEBI:29035"/>
        <label>2</label>
    </ligand>
</feature>
<feature type="binding site" evidence="8">
    <location>
        <position position="278"/>
    </location>
    <ligand>
        <name>Mn(2+)</name>
        <dbReference type="ChEBI" id="CHEBI:29035"/>
        <label>2</label>
    </ligand>
</feature>
<dbReference type="Proteomes" id="UP001596492">
    <property type="component" value="Unassembled WGS sequence"/>
</dbReference>
<keyword evidence="4 8" id="KW-0031">Aminopeptidase</keyword>
<dbReference type="SUPFAM" id="SSF52949">
    <property type="entry name" value="Macro domain-like"/>
    <property type="match status" value="1"/>
</dbReference>
<dbReference type="Gene3D" id="3.40.220.10">
    <property type="entry name" value="Leucine Aminopeptidase, subunit E, domain 1"/>
    <property type="match status" value="1"/>
</dbReference>
<dbReference type="EC" id="3.4.11.10" evidence="8"/>
<dbReference type="InterPro" id="IPR043472">
    <property type="entry name" value="Macro_dom-like"/>
</dbReference>
<dbReference type="RefSeq" id="WP_382164897.1">
    <property type="nucleotide sequence ID" value="NZ_JBHTBR010000002.1"/>
</dbReference>
<dbReference type="GO" id="GO:0004177">
    <property type="term" value="F:aminopeptidase activity"/>
    <property type="evidence" value="ECO:0007669"/>
    <property type="project" value="UniProtKB-KW"/>
</dbReference>
<evidence type="ECO:0000256" key="8">
    <source>
        <dbReference type="HAMAP-Rule" id="MF_00181"/>
    </source>
</evidence>
<dbReference type="PROSITE" id="PS00631">
    <property type="entry name" value="CYTOSOL_AP"/>
    <property type="match status" value="1"/>
</dbReference>
<dbReference type="EC" id="3.4.11.1" evidence="8"/>
<keyword evidence="6 8" id="KW-0378">Hydrolase</keyword>
<comment type="catalytic activity">
    <reaction evidence="2 8">
        <text>Release of an N-terminal amino acid, preferentially leucine, but not glutamic or aspartic acids.</text>
        <dbReference type="EC" id="3.4.11.10"/>
    </reaction>
</comment>
<evidence type="ECO:0000313" key="10">
    <source>
        <dbReference type="EMBL" id="MFC7290203.1"/>
    </source>
</evidence>
<feature type="active site" evidence="8">
    <location>
        <position position="267"/>
    </location>
</feature>
<feature type="active site" evidence="8">
    <location>
        <position position="341"/>
    </location>
</feature>
<dbReference type="InterPro" id="IPR023042">
    <property type="entry name" value="Peptidase_M17_leu_NH2_pept"/>
</dbReference>
<feature type="binding site" evidence="8">
    <location>
        <position position="260"/>
    </location>
    <ligand>
        <name>Mn(2+)</name>
        <dbReference type="ChEBI" id="CHEBI:29035"/>
        <label>1</label>
    </ligand>
</feature>
<dbReference type="CDD" id="cd00433">
    <property type="entry name" value="Peptidase_M17"/>
    <property type="match status" value="1"/>
</dbReference>
<dbReference type="EMBL" id="JBHTBR010000002">
    <property type="protein sequence ID" value="MFC7290203.1"/>
    <property type="molecule type" value="Genomic_DNA"/>
</dbReference>
<evidence type="ECO:0000256" key="5">
    <source>
        <dbReference type="ARBA" id="ARBA00022670"/>
    </source>
</evidence>
<evidence type="ECO:0000256" key="6">
    <source>
        <dbReference type="ARBA" id="ARBA00022801"/>
    </source>
</evidence>
<keyword evidence="7 8" id="KW-0464">Manganese</keyword>
<evidence type="ECO:0000259" key="9">
    <source>
        <dbReference type="PROSITE" id="PS00631"/>
    </source>
</evidence>
<comment type="function">
    <text evidence="8">Presumably involved in the processing and regular turnover of intracellular proteins. Catalyzes the removal of unsubstituted N-terminal amino acids from various peptides.</text>
</comment>
<name>A0ABW2IH08_9PROT</name>
<comment type="similarity">
    <text evidence="3 8">Belongs to the peptidase M17 family.</text>
</comment>
<evidence type="ECO:0000256" key="2">
    <source>
        <dbReference type="ARBA" id="ARBA00000967"/>
    </source>
</evidence>
<evidence type="ECO:0000256" key="7">
    <source>
        <dbReference type="ARBA" id="ARBA00023211"/>
    </source>
</evidence>
<keyword evidence="11" id="KW-1185">Reference proteome</keyword>
<organism evidence="10 11">
    <name type="scientific">Hirschia litorea</name>
    <dbReference type="NCBI Taxonomy" id="1199156"/>
    <lineage>
        <taxon>Bacteria</taxon>
        <taxon>Pseudomonadati</taxon>
        <taxon>Pseudomonadota</taxon>
        <taxon>Alphaproteobacteria</taxon>
        <taxon>Hyphomonadales</taxon>
        <taxon>Hyphomonadaceae</taxon>
        <taxon>Hirschia</taxon>
    </lineage>
</organism>
<feature type="binding site" evidence="8">
    <location>
        <position position="260"/>
    </location>
    <ligand>
        <name>Mn(2+)</name>
        <dbReference type="ChEBI" id="CHEBI:29035"/>
        <label>2</label>
    </ligand>
</feature>
<evidence type="ECO:0000313" key="11">
    <source>
        <dbReference type="Proteomes" id="UP001596492"/>
    </source>
</evidence>
<comment type="cofactor">
    <cofactor evidence="8">
        <name>Mn(2+)</name>
        <dbReference type="ChEBI" id="CHEBI:29035"/>
    </cofactor>
    <text evidence="8">Binds 2 manganese ions per subunit.</text>
</comment>
<comment type="subcellular location">
    <subcellularLocation>
        <location evidence="8">Cytoplasm</location>
    </subcellularLocation>
</comment>
<dbReference type="NCBIfam" id="NF002074">
    <property type="entry name" value="PRK00913.1-4"/>
    <property type="match status" value="1"/>
</dbReference>
<evidence type="ECO:0000256" key="3">
    <source>
        <dbReference type="ARBA" id="ARBA00009528"/>
    </source>
</evidence>
<dbReference type="PRINTS" id="PR00481">
    <property type="entry name" value="LAMNOPPTDASE"/>
</dbReference>
<dbReference type="PANTHER" id="PTHR11963">
    <property type="entry name" value="LEUCINE AMINOPEPTIDASE-RELATED"/>
    <property type="match status" value="1"/>
</dbReference>
<dbReference type="NCBIfam" id="NF002077">
    <property type="entry name" value="PRK00913.2-4"/>
    <property type="match status" value="1"/>
</dbReference>
<comment type="catalytic activity">
    <reaction evidence="1 8">
        <text>Release of an N-terminal amino acid, Xaa-|-Yaa-, in which Xaa is preferably Leu, but may be other amino acids including Pro although not Arg or Lys, and Yaa may be Pro. Amino acid amides and methyl esters are also readily hydrolyzed, but rates on arylamides are exceedingly low.</text>
        <dbReference type="EC" id="3.4.11.1"/>
    </reaction>
</comment>
<evidence type="ECO:0000256" key="4">
    <source>
        <dbReference type="ARBA" id="ARBA00022438"/>
    </source>
</evidence>
<sequence>MNITFKSSANADAIAYLCYEGDSLLDEAAVSVDKSSQGALTKAMKAARFEGKLGQIVEILAPSGVDAERVLIVGLGKSDKADDRSFENTGATLVKKLLVSGANSLDIVGAGSADSVARLALGARLASYRFDNYRTTLKDDAKPTLTDVAIVTSSVKEAESAWVRLSATADGTEMARDLVNEPPNTLHPESYAERLKELETLGLEVEVLDEAAMEKLGMGSLLGVGQGSVKGSRLVVMKWNGSKDKSAAPVALVGKGVTFDTGGISLKPGLNMQDMKGDMGGSAAVVGAMVSLATRKAKANVVGLVGLVENMPDGNAIRPGDVLKSAAGKTIEIQNTDAEGRLVLVDVLWYAQEKHKPRAIIDLATLTGAILVALGDEHAGVFSNNDELAGQIDAAGKAEGETIWRMPLSTTYDKQIDSEIADMRNMGGPLAGSATAAQFLARFIENETPWAHIDIAGVAWRSNKNRPMETGWASGYGPRLLDRIVADNYED</sequence>
<proteinExistence type="inferred from homology"/>
<reference evidence="11" key="1">
    <citation type="journal article" date="2019" name="Int. J. Syst. Evol. Microbiol.">
        <title>The Global Catalogue of Microorganisms (GCM) 10K type strain sequencing project: providing services to taxonomists for standard genome sequencing and annotation.</title>
        <authorList>
            <consortium name="The Broad Institute Genomics Platform"/>
            <consortium name="The Broad Institute Genome Sequencing Center for Infectious Disease"/>
            <person name="Wu L."/>
            <person name="Ma J."/>
        </authorList>
    </citation>
    <scope>NUCLEOTIDE SEQUENCE [LARGE SCALE GENOMIC DNA]</scope>
    <source>
        <strain evidence="11">CCUG 51308</strain>
    </source>
</reference>
<keyword evidence="8" id="KW-0963">Cytoplasm</keyword>
<dbReference type="SUPFAM" id="SSF53187">
    <property type="entry name" value="Zn-dependent exopeptidases"/>
    <property type="match status" value="1"/>
</dbReference>
<dbReference type="InterPro" id="IPR011356">
    <property type="entry name" value="Leucine_aapep/pepB"/>
</dbReference>